<accession>A0ACC2TU87</accession>
<evidence type="ECO:0000313" key="1">
    <source>
        <dbReference type="EMBL" id="KAJ9078036.1"/>
    </source>
</evidence>
<protein>
    <submittedName>
        <fullName evidence="1">Uncharacterized protein</fullName>
    </submittedName>
</protein>
<proteinExistence type="predicted"/>
<dbReference type="Proteomes" id="UP001165960">
    <property type="component" value="Unassembled WGS sequence"/>
</dbReference>
<comment type="caution">
    <text evidence="1">The sequence shown here is derived from an EMBL/GenBank/DDBJ whole genome shotgun (WGS) entry which is preliminary data.</text>
</comment>
<sequence>MTPMMYMDRAKQKAPTLNFKNYKRETVKIDNSSPPETQAQERDSNPGPGSLRAAGPMDCWAARPCFLGIEPLQAEAHVNSRSQNTNTRPTIVVPKEKPLKLPNEGRDSAYVSFMSLKSSQATNQEPTQERGTGPQPGPTTTTLKQDNQ</sequence>
<reference evidence="1" key="1">
    <citation type="submission" date="2022-04" db="EMBL/GenBank/DDBJ databases">
        <title>Genome of the entomopathogenic fungus Entomophthora muscae.</title>
        <authorList>
            <person name="Elya C."/>
            <person name="Lovett B.R."/>
            <person name="Lee E."/>
            <person name="Macias A.M."/>
            <person name="Hajek A.E."/>
            <person name="De Bivort B.L."/>
            <person name="Kasson M.T."/>
            <person name="De Fine Licht H.H."/>
            <person name="Stajich J.E."/>
        </authorList>
    </citation>
    <scope>NUCLEOTIDE SEQUENCE</scope>
    <source>
        <strain evidence="1">Berkeley</strain>
    </source>
</reference>
<gene>
    <name evidence="1" type="ORF">DSO57_1010856</name>
</gene>
<dbReference type="EMBL" id="QTSX02002166">
    <property type="protein sequence ID" value="KAJ9078036.1"/>
    <property type="molecule type" value="Genomic_DNA"/>
</dbReference>
<name>A0ACC2TU87_9FUNG</name>
<feature type="non-terminal residue" evidence="1">
    <location>
        <position position="148"/>
    </location>
</feature>
<evidence type="ECO:0000313" key="2">
    <source>
        <dbReference type="Proteomes" id="UP001165960"/>
    </source>
</evidence>
<keyword evidence="2" id="KW-1185">Reference proteome</keyword>
<organism evidence="1 2">
    <name type="scientific">Entomophthora muscae</name>
    <dbReference type="NCBI Taxonomy" id="34485"/>
    <lineage>
        <taxon>Eukaryota</taxon>
        <taxon>Fungi</taxon>
        <taxon>Fungi incertae sedis</taxon>
        <taxon>Zoopagomycota</taxon>
        <taxon>Entomophthoromycotina</taxon>
        <taxon>Entomophthoromycetes</taxon>
        <taxon>Entomophthorales</taxon>
        <taxon>Entomophthoraceae</taxon>
        <taxon>Entomophthora</taxon>
    </lineage>
</organism>